<proteinExistence type="predicted"/>
<feature type="transmembrane region" description="Helical" evidence="1">
    <location>
        <begin position="190"/>
        <end position="213"/>
    </location>
</feature>
<dbReference type="Pfam" id="PF00892">
    <property type="entry name" value="EamA"/>
    <property type="match status" value="1"/>
</dbReference>
<dbReference type="Proteomes" id="UP001215503">
    <property type="component" value="Unassembled WGS sequence"/>
</dbReference>
<evidence type="ECO:0000313" key="3">
    <source>
        <dbReference type="EMBL" id="MDF2095550.1"/>
    </source>
</evidence>
<feature type="transmembrane region" description="Helical" evidence="1">
    <location>
        <begin position="112"/>
        <end position="140"/>
    </location>
</feature>
<keyword evidence="1" id="KW-1133">Transmembrane helix</keyword>
<organism evidence="3 4">
    <name type="scientific">Aquibaculum arenosum</name>
    <dbReference type="NCBI Taxonomy" id="3032591"/>
    <lineage>
        <taxon>Bacteria</taxon>
        <taxon>Pseudomonadati</taxon>
        <taxon>Pseudomonadota</taxon>
        <taxon>Alphaproteobacteria</taxon>
        <taxon>Rhodospirillales</taxon>
        <taxon>Rhodovibrionaceae</taxon>
        <taxon>Aquibaculum</taxon>
    </lineage>
</organism>
<dbReference type="RefSeq" id="WP_275821087.1">
    <property type="nucleotide sequence ID" value="NZ_JARHUD010000003.1"/>
</dbReference>
<protein>
    <submittedName>
        <fullName evidence="3">DMT family transporter</fullName>
    </submittedName>
</protein>
<feature type="transmembrane region" description="Helical" evidence="1">
    <location>
        <begin position="152"/>
        <end position="178"/>
    </location>
</feature>
<dbReference type="EMBL" id="JARHUD010000003">
    <property type="protein sequence ID" value="MDF2095550.1"/>
    <property type="molecule type" value="Genomic_DNA"/>
</dbReference>
<keyword evidence="1" id="KW-0812">Transmembrane</keyword>
<dbReference type="SUPFAM" id="SSF103481">
    <property type="entry name" value="Multidrug resistance efflux transporter EmrE"/>
    <property type="match status" value="2"/>
</dbReference>
<keyword evidence="4" id="KW-1185">Reference proteome</keyword>
<comment type="caution">
    <text evidence="3">The sequence shown here is derived from an EMBL/GenBank/DDBJ whole genome shotgun (WGS) entry which is preliminary data.</text>
</comment>
<evidence type="ECO:0000256" key="1">
    <source>
        <dbReference type="SAM" id="Phobius"/>
    </source>
</evidence>
<dbReference type="Gene3D" id="1.10.3730.20">
    <property type="match status" value="1"/>
</dbReference>
<evidence type="ECO:0000313" key="4">
    <source>
        <dbReference type="Proteomes" id="UP001215503"/>
    </source>
</evidence>
<gene>
    <name evidence="3" type="ORF">P2G67_06135</name>
</gene>
<feature type="transmembrane region" description="Helical" evidence="1">
    <location>
        <begin position="225"/>
        <end position="248"/>
    </location>
</feature>
<dbReference type="PANTHER" id="PTHR22911">
    <property type="entry name" value="ACYL-MALONYL CONDENSING ENZYME-RELATED"/>
    <property type="match status" value="1"/>
</dbReference>
<feature type="transmembrane region" description="Helical" evidence="1">
    <location>
        <begin position="282"/>
        <end position="299"/>
    </location>
</feature>
<name>A0ABT5YKS5_9PROT</name>
<reference evidence="3 4" key="1">
    <citation type="submission" date="2023-03" db="EMBL/GenBank/DDBJ databases">
        <title>Fodinicurvata sp. CAU 1616 isolated from sea sendiment.</title>
        <authorList>
            <person name="Kim W."/>
        </authorList>
    </citation>
    <scope>NUCLEOTIDE SEQUENCE [LARGE SCALE GENOMIC DNA]</scope>
    <source>
        <strain evidence="3 4">CAU 1616</strain>
    </source>
</reference>
<accession>A0ABT5YKS5</accession>
<evidence type="ECO:0000259" key="2">
    <source>
        <dbReference type="Pfam" id="PF00892"/>
    </source>
</evidence>
<dbReference type="InterPro" id="IPR000620">
    <property type="entry name" value="EamA_dom"/>
</dbReference>
<feature type="transmembrane region" description="Helical" evidence="1">
    <location>
        <begin position="69"/>
        <end position="91"/>
    </location>
</feature>
<dbReference type="InterPro" id="IPR037185">
    <property type="entry name" value="EmrE-like"/>
</dbReference>
<dbReference type="PANTHER" id="PTHR22911:SF137">
    <property type="entry name" value="SOLUTE CARRIER FAMILY 35 MEMBER G2-RELATED"/>
    <property type="match status" value="1"/>
</dbReference>
<feature type="domain" description="EamA" evidence="2">
    <location>
        <begin position="162"/>
        <end position="299"/>
    </location>
</feature>
<keyword evidence="1" id="KW-0472">Membrane</keyword>
<feature type="transmembrane region" description="Helical" evidence="1">
    <location>
        <begin position="255"/>
        <end position="276"/>
    </location>
</feature>
<sequence>MEWLWIPITIAAALFQNVRTALQKHLTGRLSTYGATFTRFVYGVPLALGYVLLLNQGLGHALPQPGTGFLPWVLLGSMTQILATAALLACFRQRNFAVGTALSKSEVVQAALFALIFLGEAVTGLGVAAIALGTAGVMLVAVEKGRLSWRGLWAGLAGPAAGLGLLSGALFAISSVAFRGAALSTGHPSFLMAAGWTLLAAVLLQTLMLGLWLSLREPGQLRAVFASWRLSGLVGITGVLGSACWFTAMTIQQVAYVRTLGMIELVFTFLVSLLIFRERPSGREWLGTLLLLAGILLVLQR</sequence>